<dbReference type="InterPro" id="IPR001356">
    <property type="entry name" value="HD"/>
</dbReference>
<keyword evidence="7" id="KW-1185">Reference proteome</keyword>
<sequence length="192" mass="23085">MKHIDEILVAKEKYFQGTIDDYDLKKTILKICRYYEKYQDSNLFTDTLCHKLILILVIEKFKSLLIFEKNLIVVFDSECEKFKGKMSNIIYIMRENESQYKRKCKCLVKDDPLMFNSFTNSLSVKRTNFPREITKILRKWLREHLTNPYPSKIEKKVLSIETGLNISQINNWFANARKRILPFMKKEFIDFD</sequence>
<comment type="subcellular location">
    <subcellularLocation>
        <location evidence="4">Nucleus</location>
    </subcellularLocation>
</comment>
<name>A0ABY8CMQ8_ENCHE</name>
<dbReference type="PANTHER" id="PTHR11850">
    <property type="entry name" value="HOMEOBOX PROTEIN TRANSCRIPTION FACTORS"/>
    <property type="match status" value="1"/>
</dbReference>
<evidence type="ECO:0000256" key="1">
    <source>
        <dbReference type="ARBA" id="ARBA00023125"/>
    </source>
</evidence>
<dbReference type="SUPFAM" id="SSF46689">
    <property type="entry name" value="Homeodomain-like"/>
    <property type="match status" value="1"/>
</dbReference>
<dbReference type="EMBL" id="CP119067">
    <property type="protein sequence ID" value="WEL38829.1"/>
    <property type="molecule type" value="Genomic_DNA"/>
</dbReference>
<proteinExistence type="predicted"/>
<keyword evidence="1 4" id="KW-0238">DNA-binding</keyword>
<keyword evidence="2 4" id="KW-0371">Homeobox</keyword>
<feature type="DNA-binding region" description="Homeobox" evidence="4">
    <location>
        <begin position="122"/>
        <end position="180"/>
    </location>
</feature>
<dbReference type="PROSITE" id="PS50071">
    <property type="entry name" value="HOMEOBOX_2"/>
    <property type="match status" value="1"/>
</dbReference>
<evidence type="ECO:0000313" key="7">
    <source>
        <dbReference type="Proteomes" id="UP001217963"/>
    </source>
</evidence>
<evidence type="ECO:0000259" key="5">
    <source>
        <dbReference type="PROSITE" id="PS50071"/>
    </source>
</evidence>
<keyword evidence="3 4" id="KW-0539">Nucleus</keyword>
<dbReference type="CDD" id="cd00086">
    <property type="entry name" value="homeodomain"/>
    <property type="match status" value="1"/>
</dbReference>
<dbReference type="InterPro" id="IPR008422">
    <property type="entry name" value="KN_HD"/>
</dbReference>
<evidence type="ECO:0000313" key="6">
    <source>
        <dbReference type="EMBL" id="WEL38829.1"/>
    </source>
</evidence>
<protein>
    <submittedName>
        <fullName evidence="6">Homeodomain-containing protein</fullName>
    </submittedName>
</protein>
<dbReference type="Pfam" id="PF05920">
    <property type="entry name" value="Homeobox_KN"/>
    <property type="match status" value="1"/>
</dbReference>
<reference evidence="6 7" key="1">
    <citation type="submission" date="2023-02" db="EMBL/GenBank/DDBJ databases">
        <title>Encephalitozoon hellem ATCC 50451 complete genome.</title>
        <authorList>
            <person name="Mascarenhas dos Santos A.C."/>
            <person name="Julian A.T."/>
            <person name="Pombert J.-F."/>
        </authorList>
    </citation>
    <scope>NUCLEOTIDE SEQUENCE [LARGE SCALE GENOMIC DNA]</scope>
    <source>
        <strain evidence="6 7">ATCC 50451</strain>
    </source>
</reference>
<evidence type="ECO:0000256" key="2">
    <source>
        <dbReference type="ARBA" id="ARBA00023155"/>
    </source>
</evidence>
<dbReference type="InterPro" id="IPR050224">
    <property type="entry name" value="TALE_homeobox"/>
</dbReference>
<accession>A0ABY8CMQ8</accession>
<evidence type="ECO:0000256" key="3">
    <source>
        <dbReference type="ARBA" id="ARBA00023242"/>
    </source>
</evidence>
<dbReference type="Proteomes" id="UP001217963">
    <property type="component" value="Chromosome VI"/>
</dbReference>
<dbReference type="InterPro" id="IPR009057">
    <property type="entry name" value="Homeodomain-like_sf"/>
</dbReference>
<dbReference type="SMART" id="SM00389">
    <property type="entry name" value="HOX"/>
    <property type="match status" value="1"/>
</dbReference>
<feature type="domain" description="Homeobox" evidence="5">
    <location>
        <begin position="120"/>
        <end position="179"/>
    </location>
</feature>
<gene>
    <name evidence="6" type="ORF">PFJ87_06g00960</name>
</gene>
<dbReference type="Gene3D" id="1.10.10.60">
    <property type="entry name" value="Homeodomain-like"/>
    <property type="match status" value="1"/>
</dbReference>
<organism evidence="6 7">
    <name type="scientific">Encephalitozoon hellem</name>
    <name type="common">Microsporidian parasite</name>
    <dbReference type="NCBI Taxonomy" id="27973"/>
    <lineage>
        <taxon>Eukaryota</taxon>
        <taxon>Fungi</taxon>
        <taxon>Fungi incertae sedis</taxon>
        <taxon>Microsporidia</taxon>
        <taxon>Unikaryonidae</taxon>
        <taxon>Encephalitozoon</taxon>
    </lineage>
</organism>
<dbReference type="GO" id="GO:0003677">
    <property type="term" value="F:DNA binding"/>
    <property type="evidence" value="ECO:0007669"/>
    <property type="project" value="UniProtKB-KW"/>
</dbReference>
<evidence type="ECO:0000256" key="4">
    <source>
        <dbReference type="PROSITE-ProRule" id="PRU00108"/>
    </source>
</evidence>